<proteinExistence type="predicted"/>
<dbReference type="EMBL" id="MT631495">
    <property type="protein sequence ID" value="QNO51941.1"/>
    <property type="molecule type" value="Genomic_DNA"/>
</dbReference>
<reference evidence="1" key="1">
    <citation type="submission" date="2020-06" db="EMBL/GenBank/DDBJ databases">
        <title>Unique genomic features of the anaerobic methanotrophic archaea.</title>
        <authorList>
            <person name="Chadwick G.L."/>
            <person name="Skennerton C.T."/>
            <person name="Laso-Perez R."/>
            <person name="Leu A.O."/>
            <person name="Speth D.R."/>
            <person name="Yu H."/>
            <person name="Morgan-Lang C."/>
            <person name="Hatzenpichler R."/>
            <person name="Goudeau D."/>
            <person name="Malmstrom R."/>
            <person name="Brazelton W.J."/>
            <person name="Woyke T."/>
            <person name="Hallam S.J."/>
            <person name="Tyson G.W."/>
            <person name="Wegener G."/>
            <person name="Boetius A."/>
            <person name="Orphan V."/>
        </authorList>
    </citation>
    <scope>NUCLEOTIDE SEQUENCE</scope>
</reference>
<evidence type="ECO:0000313" key="1">
    <source>
        <dbReference type="EMBL" id="QNO51941.1"/>
    </source>
</evidence>
<protein>
    <submittedName>
        <fullName evidence="1">Uncharacterized protein</fullName>
    </submittedName>
</protein>
<gene>
    <name evidence="1" type="ORF">BMINAAJP_00004</name>
</gene>
<name>A0A7G9YVA7_9EURY</name>
<sequence length="76" mass="8878">MDLGVGRNGYVTVWECTFQGINLQKPLNERCKEKRGSKRGYKKWQLPKFVENLDINALRRNCRSFEEFVSILLAGK</sequence>
<dbReference type="AlphaFoldDB" id="A0A7G9YVA7"/>
<organism evidence="1">
    <name type="scientific">Candidatus Methanophagaceae archaeon ANME-1 ERB6</name>
    <dbReference type="NCBI Taxonomy" id="2759912"/>
    <lineage>
        <taxon>Archaea</taxon>
        <taxon>Methanobacteriati</taxon>
        <taxon>Methanobacteriota</taxon>
        <taxon>Stenosarchaea group</taxon>
        <taxon>Methanomicrobia</taxon>
        <taxon>Candidatus Methanophagales</taxon>
        <taxon>Candidatus Methanophagaceae</taxon>
    </lineage>
</organism>
<accession>A0A7G9YVA7</accession>